<accession>A0ABS2L8X9</accession>
<organism evidence="2 3">
    <name type="scientific">Subtercola frigoramans</name>
    <dbReference type="NCBI Taxonomy" id="120298"/>
    <lineage>
        <taxon>Bacteria</taxon>
        <taxon>Bacillati</taxon>
        <taxon>Actinomycetota</taxon>
        <taxon>Actinomycetes</taxon>
        <taxon>Micrococcales</taxon>
        <taxon>Microbacteriaceae</taxon>
        <taxon>Subtercola</taxon>
    </lineage>
</organism>
<protein>
    <submittedName>
        <fullName evidence="2">Uncharacterized protein</fullName>
    </submittedName>
</protein>
<reference evidence="2 3" key="1">
    <citation type="submission" date="2021-01" db="EMBL/GenBank/DDBJ databases">
        <title>Sequencing the genomes of 1000 actinobacteria strains.</title>
        <authorList>
            <person name="Klenk H.-P."/>
        </authorList>
    </citation>
    <scope>NUCLEOTIDE SEQUENCE [LARGE SCALE GENOMIC DNA]</scope>
    <source>
        <strain evidence="2 3">DSM 13057</strain>
    </source>
</reference>
<comment type="caution">
    <text evidence="2">The sequence shown here is derived from an EMBL/GenBank/DDBJ whole genome shotgun (WGS) entry which is preliminary data.</text>
</comment>
<feature type="region of interest" description="Disordered" evidence="1">
    <location>
        <begin position="81"/>
        <end position="113"/>
    </location>
</feature>
<name>A0ABS2L8X9_9MICO</name>
<evidence type="ECO:0000256" key="1">
    <source>
        <dbReference type="SAM" id="MobiDB-lite"/>
    </source>
</evidence>
<dbReference type="Proteomes" id="UP000776164">
    <property type="component" value="Unassembled WGS sequence"/>
</dbReference>
<dbReference type="RefSeq" id="WP_205111094.1">
    <property type="nucleotide sequence ID" value="NZ_BAAAHT010000001.1"/>
</dbReference>
<proteinExistence type="predicted"/>
<evidence type="ECO:0000313" key="3">
    <source>
        <dbReference type="Proteomes" id="UP000776164"/>
    </source>
</evidence>
<gene>
    <name evidence="2" type="ORF">JOE66_003179</name>
</gene>
<feature type="compositionally biased region" description="Basic and acidic residues" evidence="1">
    <location>
        <begin position="88"/>
        <end position="104"/>
    </location>
</feature>
<keyword evidence="3" id="KW-1185">Reference proteome</keyword>
<evidence type="ECO:0000313" key="2">
    <source>
        <dbReference type="EMBL" id="MBM7473545.1"/>
    </source>
</evidence>
<sequence>MDSGNEHLSRVAEVVELRFLTGDGAEVFGQSGGALREGTRGVGVGSLTAVALADATAFRLRISIAVPITVRVGLRALGGEFSLSEPSDTPRDEALGDPRAHGRAEAAPTGRPHQVAVVARWPADTSRGFVRVAVSGVNPATVSLAREAEAEFTLGAGEYFAELRATNSESEAERSIHLNRRTHFLASATPRAAHGDGG</sequence>
<dbReference type="EMBL" id="JAFBBU010000001">
    <property type="protein sequence ID" value="MBM7473545.1"/>
    <property type="molecule type" value="Genomic_DNA"/>
</dbReference>